<evidence type="ECO:0000313" key="2">
    <source>
        <dbReference type="EMBL" id="GGC04718.1"/>
    </source>
</evidence>
<dbReference type="InterPro" id="IPR006860">
    <property type="entry name" value="FecR"/>
</dbReference>
<dbReference type="AlphaFoldDB" id="A0A8J2UNE5"/>
<evidence type="ECO:0000313" key="3">
    <source>
        <dbReference type="Proteomes" id="UP000620266"/>
    </source>
</evidence>
<proteinExistence type="predicted"/>
<dbReference type="Proteomes" id="UP000620266">
    <property type="component" value="Unassembled WGS sequence"/>
</dbReference>
<dbReference type="PROSITE" id="PS51782">
    <property type="entry name" value="LYSM"/>
    <property type="match status" value="1"/>
</dbReference>
<sequence length="537" mass="58686">MRVAPEGVWYTVSRDETLSSISRKFTGDIRHWRTIGNTNRIENEKKIPVGRIVLIPAALLTPVSAFARITSFFGDIAIHDREGKPIEARIDTLLKEGDTLATMARSFISLVLEDGSQITVPPDSMLNLRMLRATQYLNSPRTRLFLEKGRVESSVTPFTRPDSRFEVLSPMAVSGVRGTRFRVQYREQRTLNEVIEGKVAVQPGKTVRKDGAQLVAAGFGTIVENGRTAKPVHLLPAPAAGDGYARQERLPIRFQLSQAEASAFHARVSTDAQGTNNIAETDITATEGAAVARFADLPDGHYFLHAHAIDRHGLGGIVQTLPFEVAARPFPPFLLAPGNRFQGSGNADLIAVTMQWSLSSNVTRYRLQVAQDASFAQPEVDQTVDAGEHDGRATVSLPPGMHYWRVAAIDTRSGRQGPFSDAREVNVMQGMAAPAATLGEKDIHFTWTSTAAGQRFTFQLAGDAAFSQPLHEADTTAPEATLPRPQPGTYHARVRSIDADGFIGPYSPPQRFVVPLVWQSGYGLPVQSQEQPLGTDF</sequence>
<dbReference type="Gene3D" id="3.10.350.10">
    <property type="entry name" value="LysM domain"/>
    <property type="match status" value="1"/>
</dbReference>
<dbReference type="InterPro" id="IPR016930">
    <property type="entry name" value="UCP029644"/>
</dbReference>
<dbReference type="CDD" id="cd00118">
    <property type="entry name" value="LysM"/>
    <property type="match status" value="1"/>
</dbReference>
<dbReference type="InterPro" id="IPR036779">
    <property type="entry name" value="LysM_dom_sf"/>
</dbReference>
<comment type="caution">
    <text evidence="2">The sequence shown here is derived from an EMBL/GenBank/DDBJ whole genome shotgun (WGS) entry which is preliminary data.</text>
</comment>
<protein>
    <submittedName>
        <fullName evidence="2">Peptidase M23</fullName>
    </submittedName>
</protein>
<gene>
    <name evidence="2" type="ORF">GCM10007205_12440</name>
</gene>
<dbReference type="Gene3D" id="2.60.40.10">
    <property type="entry name" value="Immunoglobulins"/>
    <property type="match status" value="2"/>
</dbReference>
<dbReference type="SMART" id="SM00257">
    <property type="entry name" value="LysM"/>
    <property type="match status" value="1"/>
</dbReference>
<name>A0A8J2UNE5_9BURK</name>
<dbReference type="Gene3D" id="2.60.120.1440">
    <property type="match status" value="1"/>
</dbReference>
<dbReference type="InterPro" id="IPR013783">
    <property type="entry name" value="Ig-like_fold"/>
</dbReference>
<evidence type="ECO:0000259" key="1">
    <source>
        <dbReference type="PROSITE" id="PS51782"/>
    </source>
</evidence>
<accession>A0A8J2UNE5</accession>
<dbReference type="PANTHER" id="PTHR38731:SF1">
    <property type="entry name" value="FECR PROTEIN DOMAIN-CONTAINING PROTEIN"/>
    <property type="match status" value="1"/>
</dbReference>
<organism evidence="2 3">
    <name type="scientific">Oxalicibacterium flavum</name>
    <dbReference type="NCBI Taxonomy" id="179467"/>
    <lineage>
        <taxon>Bacteria</taxon>
        <taxon>Pseudomonadati</taxon>
        <taxon>Pseudomonadota</taxon>
        <taxon>Betaproteobacteria</taxon>
        <taxon>Burkholderiales</taxon>
        <taxon>Oxalobacteraceae</taxon>
        <taxon>Oxalicibacterium</taxon>
    </lineage>
</organism>
<dbReference type="PANTHER" id="PTHR38731">
    <property type="entry name" value="LIPL45-RELATED LIPOPROTEIN-RELATED"/>
    <property type="match status" value="1"/>
</dbReference>
<dbReference type="InterPro" id="IPR018392">
    <property type="entry name" value="LysM"/>
</dbReference>
<dbReference type="EMBL" id="BMCG01000002">
    <property type="protein sequence ID" value="GGC04718.1"/>
    <property type="molecule type" value="Genomic_DNA"/>
</dbReference>
<reference evidence="2" key="2">
    <citation type="submission" date="2020-09" db="EMBL/GenBank/DDBJ databases">
        <authorList>
            <person name="Sun Q."/>
            <person name="Sedlacek I."/>
        </authorList>
    </citation>
    <scope>NUCLEOTIDE SEQUENCE</scope>
    <source>
        <strain evidence="2">CCM 7086</strain>
    </source>
</reference>
<dbReference type="Pfam" id="PF01476">
    <property type="entry name" value="LysM"/>
    <property type="match status" value="1"/>
</dbReference>
<feature type="domain" description="LysM" evidence="1">
    <location>
        <begin position="8"/>
        <end position="55"/>
    </location>
</feature>
<dbReference type="Pfam" id="PF04773">
    <property type="entry name" value="FecR"/>
    <property type="match status" value="1"/>
</dbReference>
<reference evidence="2" key="1">
    <citation type="journal article" date="2014" name="Int. J. Syst. Evol. Microbiol.">
        <title>Complete genome sequence of Corynebacterium casei LMG S-19264T (=DSM 44701T), isolated from a smear-ripened cheese.</title>
        <authorList>
            <consortium name="US DOE Joint Genome Institute (JGI-PGF)"/>
            <person name="Walter F."/>
            <person name="Albersmeier A."/>
            <person name="Kalinowski J."/>
            <person name="Ruckert C."/>
        </authorList>
    </citation>
    <scope>NUCLEOTIDE SEQUENCE</scope>
    <source>
        <strain evidence="2">CCM 7086</strain>
    </source>
</reference>
<keyword evidence="3" id="KW-1185">Reference proteome</keyword>
<dbReference type="PIRSF" id="PIRSF029644">
    <property type="entry name" value="UCP029644"/>
    <property type="match status" value="1"/>
</dbReference>